<dbReference type="AlphaFoldDB" id="A0A5S4FJ10"/>
<dbReference type="OrthoDB" id="3394176at2"/>
<organism evidence="2 3">
    <name type="scientific">Nonomuraea turkmeniaca</name>
    <dbReference type="NCBI Taxonomy" id="103838"/>
    <lineage>
        <taxon>Bacteria</taxon>
        <taxon>Bacillati</taxon>
        <taxon>Actinomycetota</taxon>
        <taxon>Actinomycetes</taxon>
        <taxon>Streptosporangiales</taxon>
        <taxon>Streptosporangiaceae</taxon>
        <taxon>Nonomuraea</taxon>
    </lineage>
</organism>
<reference evidence="2 3" key="1">
    <citation type="submission" date="2019-05" db="EMBL/GenBank/DDBJ databases">
        <title>Draft genome sequence of Nonomuraea turkmeniaca DSM 43926.</title>
        <authorList>
            <person name="Saricaoglu S."/>
            <person name="Isik K."/>
        </authorList>
    </citation>
    <scope>NUCLEOTIDE SEQUENCE [LARGE SCALE GENOMIC DNA]</scope>
    <source>
        <strain evidence="2 3">DSM 43926</strain>
    </source>
</reference>
<sequence length="180" mass="20292">MVGVDQRPRRDQIIEVPLTAHRNTVADNAARRYTPQSGQAVTLASAQPGARTGYTMHRWVRYEAPIMVRVDIDDHTEHTAVDKVVVCIDPDDIHLARDYRGQSLVYDENMEPVHSDTDHPARTALHVAEDRAGWPAADSLDWEDGPDPLRFPDLYDDEDAQDDEDDLEPLDLTDEPARTA</sequence>
<feature type="region of interest" description="Disordered" evidence="1">
    <location>
        <begin position="135"/>
        <end position="180"/>
    </location>
</feature>
<evidence type="ECO:0000313" key="3">
    <source>
        <dbReference type="Proteomes" id="UP000309128"/>
    </source>
</evidence>
<feature type="compositionally biased region" description="Acidic residues" evidence="1">
    <location>
        <begin position="154"/>
        <end position="174"/>
    </location>
</feature>
<keyword evidence="3" id="KW-1185">Reference proteome</keyword>
<dbReference type="Proteomes" id="UP000309128">
    <property type="component" value="Unassembled WGS sequence"/>
</dbReference>
<evidence type="ECO:0000313" key="2">
    <source>
        <dbReference type="EMBL" id="TMR19406.1"/>
    </source>
</evidence>
<dbReference type="RefSeq" id="WP_138667629.1">
    <property type="nucleotide sequence ID" value="NZ_VCKY01000062.1"/>
</dbReference>
<dbReference type="EMBL" id="VCKY01000062">
    <property type="protein sequence ID" value="TMR19406.1"/>
    <property type="molecule type" value="Genomic_DNA"/>
</dbReference>
<comment type="caution">
    <text evidence="2">The sequence shown here is derived from an EMBL/GenBank/DDBJ whole genome shotgun (WGS) entry which is preliminary data.</text>
</comment>
<gene>
    <name evidence="2" type="ORF">ETD86_19750</name>
</gene>
<protein>
    <submittedName>
        <fullName evidence="2">Uncharacterized protein</fullName>
    </submittedName>
</protein>
<proteinExistence type="predicted"/>
<accession>A0A5S4FJ10</accession>
<name>A0A5S4FJ10_9ACTN</name>
<evidence type="ECO:0000256" key="1">
    <source>
        <dbReference type="SAM" id="MobiDB-lite"/>
    </source>
</evidence>